<dbReference type="GO" id="GO:0016504">
    <property type="term" value="F:peptidase activator activity"/>
    <property type="evidence" value="ECO:0007669"/>
    <property type="project" value="InterPro"/>
</dbReference>
<dbReference type="AlphaFoldDB" id="A0AAE1KD95"/>
<comment type="caution">
    <text evidence="1">The sequence shown here is derived from an EMBL/GenBank/DDBJ whole genome shotgun (WGS) entry which is preliminary data.</text>
</comment>
<reference evidence="1" key="1">
    <citation type="submission" date="2023-10" db="EMBL/GenBank/DDBJ databases">
        <title>Chromosome-level genome of the transformable northern wattle, Acacia crassicarpa.</title>
        <authorList>
            <person name="Massaro I."/>
            <person name="Sinha N.R."/>
            <person name="Poethig S."/>
            <person name="Leichty A.R."/>
        </authorList>
    </citation>
    <scope>NUCLEOTIDE SEQUENCE</scope>
    <source>
        <strain evidence="1">Acra3RX</strain>
        <tissue evidence="1">Leaf</tissue>
    </source>
</reference>
<dbReference type="GO" id="GO:0005829">
    <property type="term" value="C:cytosol"/>
    <property type="evidence" value="ECO:0007669"/>
    <property type="project" value="TreeGrafter"/>
</dbReference>
<evidence type="ECO:0000313" key="1">
    <source>
        <dbReference type="EMBL" id="KAK4270560.1"/>
    </source>
</evidence>
<dbReference type="EMBL" id="JAWXYG010000006">
    <property type="protein sequence ID" value="KAK4270560.1"/>
    <property type="molecule type" value="Genomic_DNA"/>
</dbReference>
<keyword evidence="2" id="KW-1185">Reference proteome</keyword>
<gene>
    <name evidence="1" type="ORF">QN277_023582</name>
</gene>
<dbReference type="GO" id="GO:0005634">
    <property type="term" value="C:nucleus"/>
    <property type="evidence" value="ECO:0007669"/>
    <property type="project" value="TreeGrafter"/>
</dbReference>
<protein>
    <submittedName>
        <fullName evidence="1">Uncharacterized protein</fullName>
    </submittedName>
</protein>
<sequence length="144" mass="15712">MSQITCCSSHSTIGCGRSRVARSPRLWLAIECPFIFCQKRNEGLNSSAASGTFQVNDGSYYYCVLEILLGRLSKPLYNQALKKISKFMRTNILPGAIGEFGLLCCSCVHSNPEEAVSQVVEPILLSVISSLKGTPRTGFGDEEL</sequence>
<dbReference type="GO" id="GO:0010499">
    <property type="term" value="P:proteasomal ubiquitin-independent protein catabolic process"/>
    <property type="evidence" value="ECO:0007669"/>
    <property type="project" value="TreeGrafter"/>
</dbReference>
<dbReference type="InterPro" id="IPR035309">
    <property type="entry name" value="PSME4"/>
</dbReference>
<evidence type="ECO:0000313" key="2">
    <source>
        <dbReference type="Proteomes" id="UP001293593"/>
    </source>
</evidence>
<dbReference type="PANTHER" id="PTHR32170:SF3">
    <property type="entry name" value="PROTEASOME ACTIVATOR COMPLEX SUBUNIT 4"/>
    <property type="match status" value="1"/>
</dbReference>
<dbReference type="PANTHER" id="PTHR32170">
    <property type="entry name" value="PROTEASOME ACTIVATOR COMPLEX SUBUNIT 4"/>
    <property type="match status" value="1"/>
</dbReference>
<dbReference type="GO" id="GO:0070628">
    <property type="term" value="F:proteasome binding"/>
    <property type="evidence" value="ECO:0007669"/>
    <property type="project" value="InterPro"/>
</dbReference>
<name>A0AAE1KD95_9FABA</name>
<dbReference type="Proteomes" id="UP001293593">
    <property type="component" value="Unassembled WGS sequence"/>
</dbReference>
<accession>A0AAE1KD95</accession>
<proteinExistence type="predicted"/>
<organism evidence="1 2">
    <name type="scientific">Acacia crassicarpa</name>
    <name type="common">northern wattle</name>
    <dbReference type="NCBI Taxonomy" id="499986"/>
    <lineage>
        <taxon>Eukaryota</taxon>
        <taxon>Viridiplantae</taxon>
        <taxon>Streptophyta</taxon>
        <taxon>Embryophyta</taxon>
        <taxon>Tracheophyta</taxon>
        <taxon>Spermatophyta</taxon>
        <taxon>Magnoliopsida</taxon>
        <taxon>eudicotyledons</taxon>
        <taxon>Gunneridae</taxon>
        <taxon>Pentapetalae</taxon>
        <taxon>rosids</taxon>
        <taxon>fabids</taxon>
        <taxon>Fabales</taxon>
        <taxon>Fabaceae</taxon>
        <taxon>Caesalpinioideae</taxon>
        <taxon>mimosoid clade</taxon>
        <taxon>Acacieae</taxon>
        <taxon>Acacia</taxon>
    </lineage>
</organism>